<gene>
    <name evidence="1" type="ORF">YLM1_1768</name>
</gene>
<organism evidence="1 2">
    <name type="scientific">Methanobrevibacter olleyae</name>
    <dbReference type="NCBI Taxonomy" id="294671"/>
    <lineage>
        <taxon>Archaea</taxon>
        <taxon>Methanobacteriati</taxon>
        <taxon>Methanobacteriota</taxon>
        <taxon>Methanomada group</taxon>
        <taxon>Methanobacteria</taxon>
        <taxon>Methanobacteriales</taxon>
        <taxon>Methanobacteriaceae</taxon>
        <taxon>Methanobrevibacter</taxon>
    </lineage>
</organism>
<accession>A0A126R1P9</accession>
<dbReference type="GeneID" id="28490077"/>
<dbReference type="RefSeq" id="WP_067148710.1">
    <property type="nucleotide sequence ID" value="NZ_CP014265.1"/>
</dbReference>
<dbReference type="AlphaFoldDB" id="A0A126R1P9"/>
<evidence type="ECO:0008006" key="3">
    <source>
        <dbReference type="Google" id="ProtNLM"/>
    </source>
</evidence>
<dbReference type="Proteomes" id="UP000066376">
    <property type="component" value="Chromosome"/>
</dbReference>
<proteinExistence type="predicted"/>
<dbReference type="EMBL" id="CP014265">
    <property type="protein sequence ID" value="AMK16323.1"/>
    <property type="molecule type" value="Genomic_DNA"/>
</dbReference>
<dbReference type="PATRIC" id="fig|294671.3.peg.1837"/>
<dbReference type="KEGG" id="mol:YLM1_1768"/>
<reference evidence="2" key="2">
    <citation type="submission" date="2016-02" db="EMBL/GenBank/DDBJ databases">
        <title>The draft genome sequence of the rumen methanogen Methanobrevibacter olleyae YLM1.</title>
        <authorList>
            <consortium name="New Zealand Agricultural Greenhouse Gas Research Centre/Pastoral Greenhouse Gas Research Consortium"/>
            <person name="Kelly W.J."/>
            <person name="Li D."/>
            <person name="Lambie S.C."/>
            <person name="Attwood G.T."/>
            <person name="Altermann E."/>
            <person name="Leahy S.C."/>
        </authorList>
    </citation>
    <scope>NUCLEOTIDE SEQUENCE [LARGE SCALE GENOMIC DNA]</scope>
    <source>
        <strain evidence="2">YLM1</strain>
    </source>
</reference>
<name>A0A126R1P9_METOL</name>
<sequence>MVNIEPRVEVYKTQSITSPGYGNAGKVALVGAFPSNTFKLDLFTSLDEAQKAVLGEYKLPNDNSVENAGKTVVPETFTSFYCLEYIFNSTPQANGAESVVLVNTNYGKESLVESSTNEDIGTAFQLLAEEDFDILTFAETINLAVEEGGNYILNPVLQTIKSFVNNQFLNQKPFGVISGFDISNCTNSILEAFQNLFSDKGIYKAVTTPVRLSGEPASLNMAQSGCWHSAFTAGRAVNKSETAKIYEGLIGENSKDLYPTTETINWDTLLQNGLHTTKYRNRRLSTIQCLSNITPMGYDMKVERVFNYMIKRLTLVNVLGDDNVKITHDYIRGLFEYEKNTAIKNNYITDMIYNLVTIDAETVQTELEIYIPEIVRVIKLNANFKITAYTEEA</sequence>
<evidence type="ECO:0000313" key="1">
    <source>
        <dbReference type="EMBL" id="AMK16323.1"/>
    </source>
</evidence>
<keyword evidence="2" id="KW-1185">Reference proteome</keyword>
<evidence type="ECO:0000313" key="2">
    <source>
        <dbReference type="Proteomes" id="UP000066376"/>
    </source>
</evidence>
<dbReference type="STRING" id="294671.YLM1_1768"/>
<reference evidence="1 2" key="1">
    <citation type="journal article" date="2016" name="Genome Announc.">
        <title>Draft Genome Sequence of the Rumen Methanogen Methanobrevibacter olleyae YLM1.</title>
        <authorList>
            <person name="Kelly W.J."/>
            <person name="Li D."/>
            <person name="Lambie S.C."/>
            <person name="Cox F."/>
            <person name="Attwood G.T."/>
            <person name="Altermann E."/>
            <person name="Leahy S.C."/>
        </authorList>
    </citation>
    <scope>NUCLEOTIDE SEQUENCE [LARGE SCALE GENOMIC DNA]</scope>
    <source>
        <strain evidence="1 2">YLM1</strain>
    </source>
</reference>
<protein>
    <recommendedName>
        <fullName evidence="3">Phage tail sheath protein</fullName>
    </recommendedName>
</protein>